<evidence type="ECO:0000313" key="2">
    <source>
        <dbReference type="Proteomes" id="UP001318321"/>
    </source>
</evidence>
<evidence type="ECO:0000313" key="1">
    <source>
        <dbReference type="EMBL" id="NIC07147.1"/>
    </source>
</evidence>
<protein>
    <submittedName>
        <fullName evidence="1">Uncharacterized protein</fullName>
    </submittedName>
</protein>
<name>A0ABX0PUN7_9GAMM</name>
<dbReference type="Proteomes" id="UP001318321">
    <property type="component" value="Unassembled WGS sequence"/>
</dbReference>
<organism evidence="1 2">
    <name type="scientific">Billgrantia bachuensis</name>
    <dbReference type="NCBI Taxonomy" id="2717286"/>
    <lineage>
        <taxon>Bacteria</taxon>
        <taxon>Pseudomonadati</taxon>
        <taxon>Pseudomonadota</taxon>
        <taxon>Gammaproteobacteria</taxon>
        <taxon>Oceanospirillales</taxon>
        <taxon>Halomonadaceae</taxon>
        <taxon>Billgrantia</taxon>
    </lineage>
</organism>
<gene>
    <name evidence="1" type="ORF">HBJ55_17090</name>
</gene>
<reference evidence="1 2" key="1">
    <citation type="submission" date="2020-03" db="EMBL/GenBank/DDBJ databases">
        <title>Identification of Halomonas strains.</title>
        <authorList>
            <person name="Xiao Z."/>
            <person name="Dong F."/>
            <person name="Wang Z."/>
            <person name="Zhao J.-Y."/>
        </authorList>
    </citation>
    <scope>NUCLEOTIDE SEQUENCE [LARGE SCALE GENOMIC DNA]</scope>
    <source>
        <strain evidence="1 2">DX6</strain>
    </source>
</reference>
<dbReference type="EMBL" id="JAAQTO010000049">
    <property type="protein sequence ID" value="NIC07147.1"/>
    <property type="molecule type" value="Genomic_DNA"/>
</dbReference>
<dbReference type="RefSeq" id="WP_167117730.1">
    <property type="nucleotide sequence ID" value="NZ_JAAQTO010000049.1"/>
</dbReference>
<comment type="caution">
    <text evidence="1">The sequence shown here is derived from an EMBL/GenBank/DDBJ whole genome shotgun (WGS) entry which is preliminary data.</text>
</comment>
<keyword evidence="2" id="KW-1185">Reference proteome</keyword>
<proteinExistence type="predicted"/>
<accession>A0ABX0PUN7</accession>
<sequence>MVLTHLTTQISPDTRWSGRLQALLEKHTGRTEDTVEKCHRELNERALLHVTATRAIKLLHISTNSEPNPFLGG</sequence>